<keyword evidence="2" id="KW-1185">Reference proteome</keyword>
<evidence type="ECO:0008006" key="3">
    <source>
        <dbReference type="Google" id="ProtNLM"/>
    </source>
</evidence>
<dbReference type="Proteomes" id="UP000197019">
    <property type="component" value="Chromosome"/>
</dbReference>
<evidence type="ECO:0000313" key="1">
    <source>
        <dbReference type="EMBL" id="ASF45250.1"/>
    </source>
</evidence>
<sequence length="294" mass="32899">MMTLPFRVHIHLGAHKTATTFIQNGLAQQHAWLRERHIAYIPLHRLRQEFTPCFWELTNGQAADPAALMARMRTLLLANVEASGYKVDDTRLLILSEENLLGALGALYHRGVLYPDLAKRMQYLAEIFQGCEVQAFLSVRNYRDFYASAYAEVLRQGWVKPMDQFVAKLDLSGNTWPNVVAAIEAALGPVTVWPYEQFRSHTGEIISALLQAEVGADFLGKQTVRPSLTQKGLAVAMACRDVLEPADLKKLVNTLVDKVVFEQPDGRIVLGDDGGIGALEARYWEELEGYSLTL</sequence>
<dbReference type="EMBL" id="CP022129">
    <property type="protein sequence ID" value="ASF45250.1"/>
    <property type="molecule type" value="Genomic_DNA"/>
</dbReference>
<name>A0A1Z4BVI3_9GAMM</name>
<protein>
    <recommendedName>
        <fullName evidence="3">Sulfotransferase family protein</fullName>
    </recommendedName>
</protein>
<dbReference type="RefSeq" id="WP_088618133.1">
    <property type="nucleotide sequence ID" value="NZ_CP022129.1"/>
</dbReference>
<dbReference type="KEGG" id="mpsy:CEK71_03770"/>
<dbReference type="InterPro" id="IPR027417">
    <property type="entry name" value="P-loop_NTPase"/>
</dbReference>
<dbReference type="OrthoDB" id="547265at2"/>
<accession>A0A1Z4BVI3</accession>
<organism evidence="1 2">
    <name type="scientific">Methylovulum psychrotolerans</name>
    <dbReference type="NCBI Taxonomy" id="1704499"/>
    <lineage>
        <taxon>Bacteria</taxon>
        <taxon>Pseudomonadati</taxon>
        <taxon>Pseudomonadota</taxon>
        <taxon>Gammaproteobacteria</taxon>
        <taxon>Methylococcales</taxon>
        <taxon>Methylococcaceae</taxon>
        <taxon>Methylovulum</taxon>
    </lineage>
</organism>
<dbReference type="AlphaFoldDB" id="A0A1Z4BVI3"/>
<gene>
    <name evidence="1" type="ORF">CEK71_03770</name>
</gene>
<reference evidence="1 2" key="1">
    <citation type="submission" date="2017-06" db="EMBL/GenBank/DDBJ databases">
        <title>Genome Sequencing of the methanotroph Methylovulum psychrotolerants str. HV10-M2 isolated from a high-altitude environment.</title>
        <authorList>
            <person name="Mateos-Rivera A."/>
        </authorList>
    </citation>
    <scope>NUCLEOTIDE SEQUENCE [LARGE SCALE GENOMIC DNA]</scope>
    <source>
        <strain evidence="1 2">HV10_M2</strain>
    </source>
</reference>
<proteinExistence type="predicted"/>
<evidence type="ECO:0000313" key="2">
    <source>
        <dbReference type="Proteomes" id="UP000197019"/>
    </source>
</evidence>
<dbReference type="SUPFAM" id="SSF52540">
    <property type="entry name" value="P-loop containing nucleoside triphosphate hydrolases"/>
    <property type="match status" value="1"/>
</dbReference>